<dbReference type="InterPro" id="IPR052343">
    <property type="entry name" value="Retrotransposon-Effector_Assoc"/>
</dbReference>
<dbReference type="InterPro" id="IPR036691">
    <property type="entry name" value="Endo/exonu/phosph_ase_sf"/>
</dbReference>
<proteinExistence type="predicted"/>
<evidence type="ECO:0000313" key="2">
    <source>
        <dbReference type="EMBL" id="KAF7148587.1"/>
    </source>
</evidence>
<dbReference type="EMBL" id="WJXA01000003">
    <property type="protein sequence ID" value="KAF7148587.1"/>
    <property type="molecule type" value="Genomic_DNA"/>
</dbReference>
<dbReference type="SUPFAM" id="SSF56672">
    <property type="entry name" value="DNA/RNA polymerases"/>
    <property type="match status" value="1"/>
</dbReference>
<dbReference type="InterPro" id="IPR000477">
    <property type="entry name" value="RT_dom"/>
</dbReference>
<dbReference type="Gene3D" id="3.60.10.10">
    <property type="entry name" value="Endonuclease/exonuclease/phosphatase"/>
    <property type="match status" value="1"/>
</dbReference>
<dbReference type="SUPFAM" id="SSF56219">
    <property type="entry name" value="DNase I-like"/>
    <property type="match status" value="1"/>
</dbReference>
<accession>A0A834LSG1</accession>
<organism evidence="2 3">
    <name type="scientific">Rhododendron simsii</name>
    <name type="common">Sims's rhododendron</name>
    <dbReference type="NCBI Taxonomy" id="118357"/>
    <lineage>
        <taxon>Eukaryota</taxon>
        <taxon>Viridiplantae</taxon>
        <taxon>Streptophyta</taxon>
        <taxon>Embryophyta</taxon>
        <taxon>Tracheophyta</taxon>
        <taxon>Spermatophyta</taxon>
        <taxon>Magnoliopsida</taxon>
        <taxon>eudicotyledons</taxon>
        <taxon>Gunneridae</taxon>
        <taxon>Pentapetalae</taxon>
        <taxon>asterids</taxon>
        <taxon>Ericales</taxon>
        <taxon>Ericaceae</taxon>
        <taxon>Ericoideae</taxon>
        <taxon>Rhodoreae</taxon>
        <taxon>Rhododendron</taxon>
    </lineage>
</organism>
<name>A0A834LSG1_RHOSS</name>
<dbReference type="OrthoDB" id="1413185at2759"/>
<dbReference type="Proteomes" id="UP000626092">
    <property type="component" value="Unassembled WGS sequence"/>
</dbReference>
<dbReference type="AlphaFoldDB" id="A0A834LSG1"/>
<gene>
    <name evidence="2" type="ORF">RHSIM_Rhsim03G0079900</name>
</gene>
<evidence type="ECO:0000313" key="3">
    <source>
        <dbReference type="Proteomes" id="UP000626092"/>
    </source>
</evidence>
<dbReference type="PROSITE" id="PS50878">
    <property type="entry name" value="RT_POL"/>
    <property type="match status" value="1"/>
</dbReference>
<feature type="domain" description="Reverse transcriptase" evidence="1">
    <location>
        <begin position="240"/>
        <end position="522"/>
    </location>
</feature>
<dbReference type="Pfam" id="PF00078">
    <property type="entry name" value="RVT_1"/>
    <property type="match status" value="1"/>
</dbReference>
<sequence>MTCVYAPTTTADMRVLWQELEAIGRGEDLDWIVGRDFNAIAHQDEKFGGLPRHNWEMADFQDFIQESSLIDLGYVGYPFTWNNKRHGRDNVKERLDRFFASPSWRIRHPHGVVKHLQPGGLDHCPILLEASDNVRRFKQRFIFDRRWAEYEECGNIVRRAWAAQFQEGISRVDSMLRCVDRRVTSRMNRFLTRPISFNEVKTAVFGMDPDSAPRPDGMGASFFQNFWPVVGPSIVEAVRSYCHSGHLLRNINHTHIVLIPKVQCPMNMGHLRPISLWNSVYKILSKVLVNHLQCFLPEIISESQSAFVGGRLISDNIIAVQEAFHYMKSCRNGSNRSVALKLDMSKAYDRVEWGFLEAIMRKMGFAEVWIRWRMGCISSVSYSLLLDGQVSGYIQPSRGLRQGDPISPYLFLLCAEGLSEMFWNTEVQRLIHGVKICRDGPPISHLLFADDTIVFCKAKRSELQVVDSILKDYRNASGQLINFQKSSIFFSRNAGPDLRRNLSAFMAIPVRGDLARYLGLSAEIGKTKTEMFSYIKERILQRLARWKERILNLAGKSVLLQSVALALPTYAMSCFKLPQGLC</sequence>
<dbReference type="CDD" id="cd01650">
    <property type="entry name" value="RT_nLTR_like"/>
    <property type="match status" value="1"/>
</dbReference>
<evidence type="ECO:0000259" key="1">
    <source>
        <dbReference type="PROSITE" id="PS50878"/>
    </source>
</evidence>
<comment type="caution">
    <text evidence="2">The sequence shown here is derived from an EMBL/GenBank/DDBJ whole genome shotgun (WGS) entry which is preliminary data.</text>
</comment>
<dbReference type="PANTHER" id="PTHR46890">
    <property type="entry name" value="NON-LTR RETROLELEMENT REVERSE TRANSCRIPTASE-LIKE PROTEIN-RELATED"/>
    <property type="match status" value="1"/>
</dbReference>
<keyword evidence="3" id="KW-1185">Reference proteome</keyword>
<protein>
    <recommendedName>
        <fullName evidence="1">Reverse transcriptase domain-containing protein</fullName>
    </recommendedName>
</protein>
<dbReference type="PANTHER" id="PTHR46890:SF48">
    <property type="entry name" value="RNA-DIRECTED DNA POLYMERASE"/>
    <property type="match status" value="1"/>
</dbReference>
<reference evidence="2" key="1">
    <citation type="submission" date="2019-11" db="EMBL/GenBank/DDBJ databases">
        <authorList>
            <person name="Liu Y."/>
            <person name="Hou J."/>
            <person name="Li T.-Q."/>
            <person name="Guan C.-H."/>
            <person name="Wu X."/>
            <person name="Wu H.-Z."/>
            <person name="Ling F."/>
            <person name="Zhang R."/>
            <person name="Shi X.-G."/>
            <person name="Ren J.-P."/>
            <person name="Chen E.-F."/>
            <person name="Sun J.-M."/>
        </authorList>
    </citation>
    <scope>NUCLEOTIDE SEQUENCE</scope>
    <source>
        <strain evidence="2">Adult_tree_wgs_1</strain>
        <tissue evidence="2">Leaves</tissue>
    </source>
</reference>
<dbReference type="InterPro" id="IPR043502">
    <property type="entry name" value="DNA/RNA_pol_sf"/>
</dbReference>